<protein>
    <submittedName>
        <fullName evidence="4">Molecular chaperone Hsp20</fullName>
    </submittedName>
</protein>
<keyword evidence="5" id="KW-1185">Reference proteome</keyword>
<dbReference type="CDD" id="cd06471">
    <property type="entry name" value="ACD_LpsHSP_like"/>
    <property type="match status" value="1"/>
</dbReference>
<dbReference type="Pfam" id="PF00011">
    <property type="entry name" value="HSP20"/>
    <property type="match status" value="1"/>
</dbReference>
<proteinExistence type="inferred from homology"/>
<evidence type="ECO:0000313" key="4">
    <source>
        <dbReference type="EMBL" id="BBH27787.1"/>
    </source>
</evidence>
<evidence type="ECO:0000256" key="2">
    <source>
        <dbReference type="RuleBase" id="RU003616"/>
    </source>
</evidence>
<sequence length="125" mass="14493">MMFDLFDDLFDERNSNALLCDVKETDKDYEMNVSMPGFNKDDIKLDLTNGYLTITADNKKNDEEKDKKGHLIRQERYHGRMSRSFYVGNGVTEKDVKAKYDNGELHITLPKATKQVENKSHIAIE</sequence>
<dbReference type="KEGG" id="ebm:SG0102_27210"/>
<dbReference type="PROSITE" id="PS01031">
    <property type="entry name" value="SHSP"/>
    <property type="match status" value="1"/>
</dbReference>
<name>A0A3G9J9C6_9FIRM</name>
<dbReference type="InterPro" id="IPR031107">
    <property type="entry name" value="Small_HSP"/>
</dbReference>
<dbReference type="EMBL" id="AP019309">
    <property type="protein sequence ID" value="BBH27787.1"/>
    <property type="molecule type" value="Genomic_DNA"/>
</dbReference>
<evidence type="ECO:0000256" key="1">
    <source>
        <dbReference type="PROSITE-ProRule" id="PRU00285"/>
    </source>
</evidence>
<evidence type="ECO:0000259" key="3">
    <source>
        <dbReference type="PROSITE" id="PS01031"/>
    </source>
</evidence>
<organism evidence="4 5">
    <name type="scientific">Intestinibaculum porci</name>
    <dbReference type="NCBI Taxonomy" id="2487118"/>
    <lineage>
        <taxon>Bacteria</taxon>
        <taxon>Bacillati</taxon>
        <taxon>Bacillota</taxon>
        <taxon>Erysipelotrichia</taxon>
        <taxon>Erysipelotrichales</taxon>
        <taxon>Erysipelotrichaceae</taxon>
        <taxon>Intestinibaculum</taxon>
    </lineage>
</organism>
<dbReference type="Gene3D" id="2.60.40.790">
    <property type="match status" value="1"/>
</dbReference>
<reference evidence="4 5" key="1">
    <citation type="submission" date="2018-11" db="EMBL/GenBank/DDBJ databases">
        <title>Novel Erysipelotrichaceae bacterium isolated from small intestine of a swine.</title>
        <authorList>
            <person name="Kim J.S."/>
            <person name="Choe H."/>
            <person name="Lee Y.R."/>
            <person name="Kim K.M."/>
            <person name="Park D.S."/>
        </authorList>
    </citation>
    <scope>NUCLEOTIDE SEQUENCE [LARGE SCALE GENOMIC DNA]</scope>
    <source>
        <strain evidence="4 5">SG0102</strain>
    </source>
</reference>
<dbReference type="InParanoid" id="A0A3G9J9C6"/>
<evidence type="ECO:0000313" key="5">
    <source>
        <dbReference type="Proteomes" id="UP000268059"/>
    </source>
</evidence>
<dbReference type="PANTHER" id="PTHR11527">
    <property type="entry name" value="HEAT-SHOCK PROTEIN 20 FAMILY MEMBER"/>
    <property type="match status" value="1"/>
</dbReference>
<accession>A0A3G9J9C6</accession>
<dbReference type="SUPFAM" id="SSF49764">
    <property type="entry name" value="HSP20-like chaperones"/>
    <property type="match status" value="1"/>
</dbReference>
<dbReference type="RefSeq" id="WP_125120484.1">
    <property type="nucleotide sequence ID" value="NZ_AP019309.1"/>
</dbReference>
<dbReference type="InterPro" id="IPR008978">
    <property type="entry name" value="HSP20-like_chaperone"/>
</dbReference>
<gene>
    <name evidence="4" type="ORF">SG0102_27210</name>
</gene>
<dbReference type="AlphaFoldDB" id="A0A3G9J9C6"/>
<dbReference type="InterPro" id="IPR002068">
    <property type="entry name" value="A-crystallin/Hsp20_dom"/>
</dbReference>
<dbReference type="Proteomes" id="UP000268059">
    <property type="component" value="Chromosome"/>
</dbReference>
<comment type="similarity">
    <text evidence="1 2">Belongs to the small heat shock protein (HSP20) family.</text>
</comment>
<feature type="domain" description="SHSP" evidence="3">
    <location>
        <begin position="9"/>
        <end position="125"/>
    </location>
</feature>
<dbReference type="OrthoDB" id="9811615at2"/>